<dbReference type="SMART" id="SM00220">
    <property type="entry name" value="S_TKc"/>
    <property type="match status" value="1"/>
</dbReference>
<evidence type="ECO:0000256" key="5">
    <source>
        <dbReference type="ARBA" id="ARBA00022840"/>
    </source>
</evidence>
<dbReference type="GO" id="GO:0043484">
    <property type="term" value="P:regulation of RNA splicing"/>
    <property type="evidence" value="ECO:0007669"/>
    <property type="project" value="TreeGrafter"/>
</dbReference>
<feature type="domain" description="Protein kinase" evidence="7">
    <location>
        <begin position="59"/>
        <end position="418"/>
    </location>
</feature>
<dbReference type="InterPro" id="IPR051175">
    <property type="entry name" value="CLK_kinases"/>
</dbReference>
<keyword evidence="1" id="KW-0723">Serine/threonine-protein kinase</keyword>
<evidence type="ECO:0000313" key="10">
    <source>
        <dbReference type="Proteomes" id="UP000689129"/>
    </source>
</evidence>
<feature type="binding site" evidence="6">
    <location>
        <position position="88"/>
    </location>
    <ligand>
        <name>ATP</name>
        <dbReference type="ChEBI" id="CHEBI:30616"/>
    </ligand>
</feature>
<dbReference type="OrthoDB" id="5979581at2759"/>
<evidence type="ECO:0000256" key="1">
    <source>
        <dbReference type="ARBA" id="ARBA00022527"/>
    </source>
</evidence>
<dbReference type="InterPro" id="IPR000719">
    <property type="entry name" value="Prot_kinase_dom"/>
</dbReference>
<organism evidence="9 10">
    <name type="scientific">Verticillium longisporum</name>
    <name type="common">Verticillium dahliae var. longisporum</name>
    <dbReference type="NCBI Taxonomy" id="100787"/>
    <lineage>
        <taxon>Eukaryota</taxon>
        <taxon>Fungi</taxon>
        <taxon>Dikarya</taxon>
        <taxon>Ascomycota</taxon>
        <taxon>Pezizomycotina</taxon>
        <taxon>Sordariomycetes</taxon>
        <taxon>Hypocreomycetidae</taxon>
        <taxon>Glomerellales</taxon>
        <taxon>Plectosphaerellaceae</taxon>
        <taxon>Verticillium</taxon>
    </lineage>
</organism>
<reference evidence="9" key="1">
    <citation type="journal article" date="2021" name="Mol. Plant Pathol.">
        <title>A 20-kb lineage-specific genomic region tames virulence in pathogenic amphidiploid Verticillium longisporum.</title>
        <authorList>
            <person name="Harting R."/>
            <person name="Starke J."/>
            <person name="Kusch H."/>
            <person name="Poggeler S."/>
            <person name="Maurus I."/>
            <person name="Schluter R."/>
            <person name="Landesfeind M."/>
            <person name="Bulla I."/>
            <person name="Nowrousian M."/>
            <person name="de Jonge R."/>
            <person name="Stahlhut G."/>
            <person name="Hoff K.J."/>
            <person name="Asshauer K.P."/>
            <person name="Thurmer A."/>
            <person name="Stanke M."/>
            <person name="Daniel R."/>
            <person name="Morgenstern B."/>
            <person name="Thomma B.P.H.J."/>
            <person name="Kronstad J.W."/>
            <person name="Braus-Stromeyer S.A."/>
            <person name="Braus G.H."/>
        </authorList>
    </citation>
    <scope>NUCLEOTIDE SEQUENCE</scope>
    <source>
        <strain evidence="9">Vl32</strain>
    </source>
</reference>
<dbReference type="Proteomes" id="UP000689129">
    <property type="component" value="Unassembled WGS sequence"/>
</dbReference>
<keyword evidence="5 6" id="KW-0067">ATP-binding</keyword>
<dbReference type="InterPro" id="IPR017441">
    <property type="entry name" value="Protein_kinase_ATP_BS"/>
</dbReference>
<name>A0A8I2ZBZ3_VERLO</name>
<dbReference type="GO" id="GO:0005634">
    <property type="term" value="C:nucleus"/>
    <property type="evidence" value="ECO:0007669"/>
    <property type="project" value="TreeGrafter"/>
</dbReference>
<dbReference type="PANTHER" id="PTHR45646">
    <property type="entry name" value="SERINE/THREONINE-PROTEIN KINASE DOA-RELATED"/>
    <property type="match status" value="1"/>
</dbReference>
<dbReference type="GO" id="GO:0005524">
    <property type="term" value="F:ATP binding"/>
    <property type="evidence" value="ECO:0007669"/>
    <property type="project" value="UniProtKB-UniRule"/>
</dbReference>
<keyword evidence="4 9" id="KW-0418">Kinase</keyword>
<dbReference type="PROSITE" id="PS00107">
    <property type="entry name" value="PROTEIN_KINASE_ATP"/>
    <property type="match status" value="1"/>
</dbReference>
<gene>
    <name evidence="9" type="ORF">HYQ45_013722</name>
    <name evidence="8" type="ORF">HYQ45_018507</name>
</gene>
<dbReference type="GO" id="GO:0004674">
    <property type="term" value="F:protein serine/threonine kinase activity"/>
    <property type="evidence" value="ECO:0007669"/>
    <property type="project" value="UniProtKB-KW"/>
</dbReference>
<evidence type="ECO:0000256" key="2">
    <source>
        <dbReference type="ARBA" id="ARBA00022679"/>
    </source>
</evidence>
<evidence type="ECO:0000256" key="3">
    <source>
        <dbReference type="ARBA" id="ARBA00022741"/>
    </source>
</evidence>
<dbReference type="EMBL" id="JAEMWZ010000788">
    <property type="protein sequence ID" value="KAG7105800.1"/>
    <property type="molecule type" value="Genomic_DNA"/>
</dbReference>
<protein>
    <submittedName>
        <fullName evidence="9">Serine/threonine-protein kinase spk-1 like</fullName>
    </submittedName>
</protein>
<dbReference type="AlphaFoldDB" id="A0A8I2ZBZ3"/>
<accession>A0A8I2ZBZ3</accession>
<dbReference type="EMBL" id="JAEMWZ010000333">
    <property type="protein sequence ID" value="KAG7124308.1"/>
    <property type="molecule type" value="Genomic_DNA"/>
</dbReference>
<dbReference type="PANTHER" id="PTHR45646:SF11">
    <property type="entry name" value="SERINE_THREONINE-PROTEIN KINASE DOA"/>
    <property type="match status" value="1"/>
</dbReference>
<evidence type="ECO:0000313" key="8">
    <source>
        <dbReference type="EMBL" id="KAG7105800.1"/>
    </source>
</evidence>
<evidence type="ECO:0000256" key="6">
    <source>
        <dbReference type="PROSITE-ProRule" id="PRU10141"/>
    </source>
</evidence>
<sequence>MAATNCMVGQLGQFFYTGDELRCEDLTKYSRYGLHPIRLGDILPKLATCVSDPAKKPRYRVMLKLGFGAFATVWLARDLVEERYVAVKVCQGSDTPHVSRETEILSDLRKIVLEKDGDQGVIQLFDVFTIKGPNGCHECLVTEVVSPLSDPDVRRQCSSGAIRQIVQSIAFLHEHGIAHGDPHVGNFGIALPQLDQFDEDDITEYFANPEIIPVVPRDPSFPLDSVPPYLTPSVSLAEFLQASNSFPASSAMSIRILDFGRSYRISENVPLLAGAVPNAIRPPEVVIHEIYKGEVGSIWSKAADTWAVGCTLYHIKSGNELISTWGSLNDHLVRAIQLGGPPPKTWPEIWKKRDHHDGNGLVSFDRFKAWEAREANRNSSRHPHDEERDVFLDLIKKMIVTDPDERSLMADLLTHSFIEKDLLASDASG</sequence>
<keyword evidence="2" id="KW-0808">Transferase</keyword>
<evidence type="ECO:0000259" key="7">
    <source>
        <dbReference type="PROSITE" id="PS50011"/>
    </source>
</evidence>
<evidence type="ECO:0000313" key="9">
    <source>
        <dbReference type="EMBL" id="KAG7124308.1"/>
    </source>
</evidence>
<proteinExistence type="predicted"/>
<dbReference type="PROSITE" id="PS50011">
    <property type="entry name" value="PROTEIN_KINASE_DOM"/>
    <property type="match status" value="1"/>
</dbReference>
<comment type="caution">
    <text evidence="9">The sequence shown here is derived from an EMBL/GenBank/DDBJ whole genome shotgun (WGS) entry which is preliminary data.</text>
</comment>
<keyword evidence="3 6" id="KW-0547">Nucleotide-binding</keyword>
<evidence type="ECO:0000256" key="4">
    <source>
        <dbReference type="ARBA" id="ARBA00022777"/>
    </source>
</evidence>
<dbReference type="Pfam" id="PF00069">
    <property type="entry name" value="Pkinase"/>
    <property type="match status" value="1"/>
</dbReference>